<dbReference type="InterPro" id="IPR029069">
    <property type="entry name" value="HotDog_dom_sf"/>
</dbReference>
<gene>
    <name evidence="4" type="ORF">ACFQJ4_03230</name>
</gene>
<dbReference type="Gene3D" id="3.10.129.10">
    <property type="entry name" value="Hotdog Thioesterase"/>
    <property type="match status" value="1"/>
</dbReference>
<evidence type="ECO:0000256" key="2">
    <source>
        <dbReference type="ARBA" id="ARBA00022801"/>
    </source>
</evidence>
<comment type="caution">
    <text evidence="4">The sequence shown here is derived from an EMBL/GenBank/DDBJ whole genome shotgun (WGS) entry which is preliminary data.</text>
</comment>
<proteinExistence type="inferred from homology"/>
<evidence type="ECO:0000259" key="3">
    <source>
        <dbReference type="Pfam" id="PF03061"/>
    </source>
</evidence>
<protein>
    <submittedName>
        <fullName evidence="4">Acyl-CoA thioesterase</fullName>
        <ecNumber evidence="4">3.1.2.-</ecNumber>
    </submittedName>
</protein>
<dbReference type="CDD" id="cd00586">
    <property type="entry name" value="4HBT"/>
    <property type="match status" value="1"/>
</dbReference>
<feature type="domain" description="Thioesterase" evidence="3">
    <location>
        <begin position="21"/>
        <end position="100"/>
    </location>
</feature>
<dbReference type="RefSeq" id="WP_276235326.1">
    <property type="nucleotide sequence ID" value="NZ_CP119802.1"/>
</dbReference>
<accession>A0ABD5ZMB9</accession>
<dbReference type="PANTHER" id="PTHR31793:SF27">
    <property type="entry name" value="NOVEL THIOESTERASE SUPERFAMILY DOMAIN AND SAPOSIN A-TYPE DOMAIN CONTAINING PROTEIN (0610012H03RIK)"/>
    <property type="match status" value="1"/>
</dbReference>
<keyword evidence="5" id="KW-1185">Reference proteome</keyword>
<dbReference type="GeneID" id="79265991"/>
<evidence type="ECO:0000313" key="5">
    <source>
        <dbReference type="Proteomes" id="UP001596398"/>
    </source>
</evidence>
<dbReference type="GO" id="GO:0016787">
    <property type="term" value="F:hydrolase activity"/>
    <property type="evidence" value="ECO:0007669"/>
    <property type="project" value="UniProtKB-KW"/>
</dbReference>
<comment type="similarity">
    <text evidence="1">Belongs to the 4-hydroxybenzoyl-CoA thioesterase family.</text>
</comment>
<organism evidence="4 5">
    <name type="scientific">Halosegnis marinus</name>
    <dbReference type="NCBI Taxonomy" id="3034023"/>
    <lineage>
        <taxon>Archaea</taxon>
        <taxon>Methanobacteriati</taxon>
        <taxon>Methanobacteriota</taxon>
        <taxon>Stenosarchaea group</taxon>
        <taxon>Halobacteria</taxon>
        <taxon>Halobacteriales</taxon>
        <taxon>Natronomonadaceae</taxon>
        <taxon>Halosegnis</taxon>
    </lineage>
</organism>
<dbReference type="Proteomes" id="UP001596398">
    <property type="component" value="Unassembled WGS sequence"/>
</dbReference>
<dbReference type="SUPFAM" id="SSF54637">
    <property type="entry name" value="Thioesterase/thiol ester dehydrase-isomerase"/>
    <property type="match status" value="1"/>
</dbReference>
<dbReference type="EC" id="3.1.2.-" evidence="4"/>
<dbReference type="PANTHER" id="PTHR31793">
    <property type="entry name" value="4-HYDROXYBENZOYL-COA THIOESTERASE FAMILY MEMBER"/>
    <property type="match status" value="1"/>
</dbReference>
<dbReference type="InterPro" id="IPR050563">
    <property type="entry name" value="4-hydroxybenzoyl-CoA_TE"/>
</dbReference>
<name>A0ABD5ZMB9_9EURY</name>
<dbReference type="InterPro" id="IPR006683">
    <property type="entry name" value="Thioestr_dom"/>
</dbReference>
<reference evidence="4 5" key="1">
    <citation type="journal article" date="2019" name="Int. J. Syst. Evol. Microbiol.">
        <title>The Global Catalogue of Microorganisms (GCM) 10K type strain sequencing project: providing services to taxonomists for standard genome sequencing and annotation.</title>
        <authorList>
            <consortium name="The Broad Institute Genomics Platform"/>
            <consortium name="The Broad Institute Genome Sequencing Center for Infectious Disease"/>
            <person name="Wu L."/>
            <person name="Ma J."/>
        </authorList>
    </citation>
    <scope>NUCLEOTIDE SEQUENCE [LARGE SCALE GENOMIC DNA]</scope>
    <source>
        <strain evidence="4 5">DT85</strain>
    </source>
</reference>
<dbReference type="EMBL" id="JBHTAP010000001">
    <property type="protein sequence ID" value="MFC7234324.1"/>
    <property type="molecule type" value="Genomic_DNA"/>
</dbReference>
<keyword evidence="2 4" id="KW-0378">Hydrolase</keyword>
<sequence>MDDAFRFTEEIPLRLRDLDQMNHVNNAVYATFLEQARSAYFRDVVGRPLNGVGMVIADLELDFERGVTLDAGRVTVGARVTELGRSSIPMAYQVWADGERAATGATTMVHVDREAGGSKPIPDAWRETITEFEGLEP</sequence>
<dbReference type="Pfam" id="PF03061">
    <property type="entry name" value="4HBT"/>
    <property type="match status" value="1"/>
</dbReference>
<dbReference type="AlphaFoldDB" id="A0ABD5ZMB9"/>
<evidence type="ECO:0000256" key="1">
    <source>
        <dbReference type="ARBA" id="ARBA00005953"/>
    </source>
</evidence>
<evidence type="ECO:0000313" key="4">
    <source>
        <dbReference type="EMBL" id="MFC7234324.1"/>
    </source>
</evidence>